<accession>A0A1U7VLB3</accession>
<dbReference type="RefSeq" id="XP_009762635.1">
    <property type="nucleotide sequence ID" value="XM_009764333.1"/>
</dbReference>
<evidence type="ECO:0000256" key="1">
    <source>
        <dbReference type="SAM" id="MobiDB-lite"/>
    </source>
</evidence>
<feature type="region of interest" description="Disordered" evidence="1">
    <location>
        <begin position="14"/>
        <end position="44"/>
    </location>
</feature>
<evidence type="ECO:0000313" key="3">
    <source>
        <dbReference type="RefSeq" id="XP_009762635.1"/>
    </source>
</evidence>
<evidence type="ECO:0000313" key="2">
    <source>
        <dbReference type="Proteomes" id="UP000189701"/>
    </source>
</evidence>
<name>A0A1U7VLB3_NICSY</name>
<gene>
    <name evidence="3" type="primary">LOC104214636</name>
</gene>
<feature type="compositionally biased region" description="Polar residues" evidence="1">
    <location>
        <begin position="89"/>
        <end position="136"/>
    </location>
</feature>
<protein>
    <submittedName>
        <fullName evidence="3">Uncharacterized protein LOC104214636</fullName>
    </submittedName>
</protein>
<reference evidence="2" key="1">
    <citation type="journal article" date="2013" name="Genome Biol.">
        <title>Reference genomes and transcriptomes of Nicotiana sylvestris and Nicotiana tomentosiformis.</title>
        <authorList>
            <person name="Sierro N."/>
            <person name="Battey J.N."/>
            <person name="Ouadi S."/>
            <person name="Bovet L."/>
            <person name="Goepfert S."/>
            <person name="Bakaher N."/>
            <person name="Peitsch M.C."/>
            <person name="Ivanov N.V."/>
        </authorList>
    </citation>
    <scope>NUCLEOTIDE SEQUENCE [LARGE SCALE GENOMIC DNA]</scope>
</reference>
<feature type="compositionally biased region" description="Basic residues" evidence="1">
    <location>
        <begin position="31"/>
        <end position="44"/>
    </location>
</feature>
<dbReference type="AlphaFoldDB" id="A0A1U7VLB3"/>
<feature type="region of interest" description="Disordered" evidence="1">
    <location>
        <begin position="222"/>
        <end position="250"/>
    </location>
</feature>
<sequence length="250" mass="28749">MTQNQLKQKIVNELENHHQKLSSNIKDKSSRKVKKRKQRNLPKNKAKVIFKPMQNLSDVTNRRKKHNKEITLALQNLNQESDHEVAVNDQRQSNNCEKRVQSGNTNNQDTSVTNPSRETNENQQESIQESDVQNGNEDPKNRQKEKKTLNIRDYVNESTSVPSEIKNLPRTDMVVDLNMEPNPKQDKYVTSQQIEVTFPNMVTIIIPEDQLQTDLNEGSFQIIGGKENRKLKGRKNKSKDTTPPKGGHSC</sequence>
<feature type="compositionally biased region" description="Basic and acidic residues" evidence="1">
    <location>
        <begin position="137"/>
        <end position="150"/>
    </location>
</feature>
<dbReference type="Proteomes" id="UP000189701">
    <property type="component" value="Unplaced"/>
</dbReference>
<reference evidence="3" key="2">
    <citation type="submission" date="2025-08" db="UniProtKB">
        <authorList>
            <consortium name="RefSeq"/>
        </authorList>
    </citation>
    <scope>IDENTIFICATION</scope>
    <source>
        <tissue evidence="3">Leaf</tissue>
    </source>
</reference>
<organism evidence="2 3">
    <name type="scientific">Nicotiana sylvestris</name>
    <name type="common">Wood tobacco</name>
    <name type="synonym">South American tobacco</name>
    <dbReference type="NCBI Taxonomy" id="4096"/>
    <lineage>
        <taxon>Eukaryota</taxon>
        <taxon>Viridiplantae</taxon>
        <taxon>Streptophyta</taxon>
        <taxon>Embryophyta</taxon>
        <taxon>Tracheophyta</taxon>
        <taxon>Spermatophyta</taxon>
        <taxon>Magnoliopsida</taxon>
        <taxon>eudicotyledons</taxon>
        <taxon>Gunneridae</taxon>
        <taxon>Pentapetalae</taxon>
        <taxon>asterids</taxon>
        <taxon>lamiids</taxon>
        <taxon>Solanales</taxon>
        <taxon>Solanaceae</taxon>
        <taxon>Nicotianoideae</taxon>
        <taxon>Nicotianeae</taxon>
        <taxon>Nicotiana</taxon>
    </lineage>
</organism>
<feature type="region of interest" description="Disordered" evidence="1">
    <location>
        <begin position="81"/>
        <end position="154"/>
    </location>
</feature>
<proteinExistence type="predicted"/>
<keyword evidence="2" id="KW-1185">Reference proteome</keyword>